<feature type="domain" description="Trimeric autotransporter adhesin YadA-like head" evidence="13">
    <location>
        <begin position="106"/>
        <end position="132"/>
    </location>
</feature>
<feature type="domain" description="Trimeric autotransporter adhesin YadA-like stalk" evidence="14">
    <location>
        <begin position="1139"/>
        <end position="1174"/>
    </location>
</feature>
<keyword evidence="7" id="KW-0732">Signal</keyword>
<dbReference type="SUPFAM" id="SSF101967">
    <property type="entry name" value="Adhesin YadA, collagen-binding domain"/>
    <property type="match status" value="7"/>
</dbReference>
<feature type="region of interest" description="Disordered" evidence="11">
    <location>
        <begin position="193"/>
        <end position="218"/>
    </location>
</feature>
<dbReference type="InterPro" id="IPR005594">
    <property type="entry name" value="YadA_C"/>
</dbReference>
<dbReference type="Pfam" id="PF05662">
    <property type="entry name" value="YadA_stalk"/>
    <property type="match status" value="19"/>
</dbReference>
<evidence type="ECO:0000256" key="8">
    <source>
        <dbReference type="ARBA" id="ARBA00022927"/>
    </source>
</evidence>
<evidence type="ECO:0000259" key="13">
    <source>
        <dbReference type="Pfam" id="PF05658"/>
    </source>
</evidence>
<feature type="domain" description="Trimeric autotransporter adhesin YadA-like stalk" evidence="14">
    <location>
        <begin position="3802"/>
        <end position="3838"/>
    </location>
</feature>
<feature type="domain" description="Trimeric autotransporter adhesin YadA-like stalk" evidence="14">
    <location>
        <begin position="2548"/>
        <end position="2586"/>
    </location>
</feature>
<evidence type="ECO:0000256" key="3">
    <source>
        <dbReference type="ARBA" id="ARBA00005848"/>
    </source>
</evidence>
<dbReference type="GO" id="GO:0009279">
    <property type="term" value="C:cell outer membrane"/>
    <property type="evidence" value="ECO:0007669"/>
    <property type="project" value="UniProtKB-SubCell"/>
</dbReference>
<evidence type="ECO:0000256" key="4">
    <source>
        <dbReference type="ARBA" id="ARBA00022448"/>
    </source>
</evidence>
<comment type="similarity">
    <text evidence="3">Belongs to the autotransporter-2 (AT-2) (TC 1.B.40) family.</text>
</comment>
<proteinExistence type="inferred from homology"/>
<organism evidence="15 16">
    <name type="scientific">Bibersteinia trehalosi USDA-ARS-USMARC-188</name>
    <dbReference type="NCBI Taxonomy" id="1263829"/>
    <lineage>
        <taxon>Bacteria</taxon>
        <taxon>Pseudomonadati</taxon>
        <taxon>Pseudomonadota</taxon>
        <taxon>Gammaproteobacteria</taxon>
        <taxon>Pasteurellales</taxon>
        <taxon>Pasteurellaceae</taxon>
        <taxon>Bibersteinia</taxon>
    </lineage>
</organism>
<feature type="domain" description="Trimeric autotransporter adhesin YadA-like stalk" evidence="14">
    <location>
        <begin position="1804"/>
        <end position="1840"/>
    </location>
</feature>
<feature type="domain" description="Trimeric autotransporter adhesin YadA-like stalk" evidence="14">
    <location>
        <begin position="3057"/>
        <end position="3095"/>
    </location>
</feature>
<evidence type="ECO:0000313" key="16">
    <source>
        <dbReference type="Proteomes" id="UP000019091"/>
    </source>
</evidence>
<evidence type="ECO:0000259" key="12">
    <source>
        <dbReference type="Pfam" id="PF03895"/>
    </source>
</evidence>
<evidence type="ECO:0000259" key="14">
    <source>
        <dbReference type="Pfam" id="PF05662"/>
    </source>
</evidence>
<evidence type="ECO:0000313" key="15">
    <source>
        <dbReference type="EMBL" id="AHG82218.1"/>
    </source>
</evidence>
<feature type="compositionally biased region" description="Polar residues" evidence="11">
    <location>
        <begin position="208"/>
        <end position="217"/>
    </location>
</feature>
<feature type="domain" description="Trimeric autotransporter adhesin YadA-like stalk" evidence="14">
    <location>
        <begin position="515"/>
        <end position="553"/>
    </location>
</feature>
<dbReference type="Pfam" id="PF03895">
    <property type="entry name" value="YadA_anchor"/>
    <property type="match status" value="1"/>
</dbReference>
<accession>A0A4V7IB56</accession>
<dbReference type="EMBL" id="CP006954">
    <property type="protein sequence ID" value="AHG82218.1"/>
    <property type="molecule type" value="Genomic_DNA"/>
</dbReference>
<dbReference type="CDD" id="cd12820">
    <property type="entry name" value="LbR_YadA-like"/>
    <property type="match status" value="2"/>
</dbReference>
<evidence type="ECO:0000256" key="7">
    <source>
        <dbReference type="ARBA" id="ARBA00022729"/>
    </source>
</evidence>
<feature type="domain" description="Trimeric autotransporter adhesin YadA-like stalk" evidence="14">
    <location>
        <begin position="2032"/>
        <end position="2070"/>
    </location>
</feature>
<feature type="domain" description="Trimeric autotransporter adhesin YadA-like stalk" evidence="14">
    <location>
        <begin position="1251"/>
        <end position="1289"/>
    </location>
</feature>
<feature type="domain" description="Trimeric autotransporter adhesin YadA-like stalk" evidence="14">
    <location>
        <begin position="3915"/>
        <end position="3954"/>
    </location>
</feature>
<dbReference type="GO" id="GO:0015031">
    <property type="term" value="P:protein transport"/>
    <property type="evidence" value="ECO:0007669"/>
    <property type="project" value="UniProtKB-KW"/>
</dbReference>
<feature type="domain" description="Trimeric autotransporter adhesin YadA-like stalk" evidence="14">
    <location>
        <begin position="4327"/>
        <end position="4365"/>
    </location>
</feature>
<keyword evidence="4" id="KW-0813">Transport</keyword>
<evidence type="ECO:0000256" key="2">
    <source>
        <dbReference type="ARBA" id="ARBA00004442"/>
    </source>
</evidence>
<dbReference type="InterPro" id="IPR011049">
    <property type="entry name" value="Serralysin-like_metalloprot_C"/>
</dbReference>
<dbReference type="Gene3D" id="2.150.10.10">
    <property type="entry name" value="Serralysin-like metalloprotease, C-terminal"/>
    <property type="match status" value="7"/>
</dbReference>
<feature type="domain" description="Trimeric autotransporter adhesin YadA-like head" evidence="13">
    <location>
        <begin position="450"/>
        <end position="474"/>
    </location>
</feature>
<keyword evidence="10" id="KW-0998">Cell outer membrane</keyword>
<gene>
    <name evidence="15" type="ORF">F542_15020</name>
</gene>
<feature type="domain" description="Trimeric autotransporter adhesin YadA-like stalk" evidence="14">
    <location>
        <begin position="1476"/>
        <end position="1511"/>
    </location>
</feature>
<dbReference type="Pfam" id="PF05658">
    <property type="entry name" value="YadA_head"/>
    <property type="match status" value="9"/>
</dbReference>
<feature type="domain" description="Trimeric autotransporter adhesin YadA-like head" evidence="13">
    <location>
        <begin position="362"/>
        <end position="387"/>
    </location>
</feature>
<dbReference type="GO" id="GO:0009986">
    <property type="term" value="C:cell surface"/>
    <property type="evidence" value="ECO:0007669"/>
    <property type="project" value="UniProtKB-SubCell"/>
</dbReference>
<feature type="domain" description="Trimeric autotransporter adhesin YadA-like stalk" evidence="14">
    <location>
        <begin position="1692"/>
        <end position="1721"/>
    </location>
</feature>
<sequence>MLGIPSSAEAAVAISSTTAQGAVVVNTNQSDISGGAGSSVSSQSTRPYNYYNPGSKSYANASESNSEVDLYNSSNSTGIALGENANAKGQRNGFSNGIAIGDYSNASGGLAVSIGAYSQALDIGSVALGTSSRAAGFNSFAAMRQSAAIGDYSVAIGSTAWADSRSSLAIGSSATAKGTQSFAIGSADHVTLDGTDTNEARRTKYDGMNNTQTNGNRSFAIGTSAKTNGDDSFAFGSEANAGSFDSVYDTYLQANVASANASAKAQRAFALGTKSRALKDDAFALGTSANSSGESSFSLGTNANATDKNAFALGTASNATRENAVAFGVQSNATNVSAIAFGVQSNASAEKAIAFGTEAFSNGSAAVAVGSSSKASGERSIAIGADANVTQKSGGSIAIGENATVDAKESTAVGMKSKALSNFSTSIGASSQVGANAESGMAIGHSANVTAANATAIGTNAIASHTNAVALGSASTTREATKESTATVNGITYTGFAGNNPSSVVSVGSKGAERQIVNVAAGNVSANSTDAINGSQLYLVAVEAAKKSIVKAGTNTNVSSTAHTNGSITYTVDTLKTIAEKGSDYVTVTESSEANNVFKYTIDLNQTTKDAINQVSNNTQNITNLNNTIKQGWNITTTASAGGKVDNSSTANVQLGDLVTIDAGQNINITQSDRKISIATSMDPAFNSVTTNNFTVNASGVVNMGGNTVQNVANGTNATDAVNLQQLNASKSVVKAGNYTNVTSSSDANGTVYTVNADKSVVKAGNNVNVTTETDGKGLTNYTVNVEGDLTNITSITNNVGNKLTIGNGTTTVEGGKAKVSNNSNKTDIATVGDIVNTINNVSWAVAGNGAVQENITAGEVVNFANGNNSVAVVTANKTTGGVDVKFNVEGDLKNISSLTNNGTTITIGDTNNNKVVNVNGANITNVANGTNATDAVNLQQLNASKSVVKAGNYTTVTSTSDANGTVYTVNAEKSVVTEGTNVKVNVTTSGDGLTTYNVSVAGDLTNITSITNNVGNKLTIGNGTTTVEGGKAKVSDNSNATDIATVGDIVKTINNVSWTVSGNGEVKENITAGEVVNFVNGNNSVAVVTANNTTGGVDVKFNVEGALSNITSLTNNGTTITIGDTNNNNVVNVNGANITNVANGTNATDAVNLQQLNASKSVVKAGNYTTVTSTSDANGTVYTVNAEKSVVKAGNNVNVTTETDGKGLTNYTVKVEGDLTNISSITNNGTTIKLDNQNGNKTVDVGGATITNVAAGVNLTDAVNVGQLEKVNATANAGWNVTTNNGNQTYNVKPNATVDLSSSDGNIVIGQKDGNITFALAGNLSNITNISNGDNNSIRLGDNNNITTIISNGTTFTFGAGNTTVNVSGKAELVTGTNSTDVATVGDIIETINGVSWTLAGNGANVSQIKAGDIVNFIDGKNTKASAKVNNGATEVTYNVEGDLTNITSITNNGTTIKLENKDGDKAINVDGATITNVKAGENGTDAVNLDQLNASKSVVKAGNYTTVTSTSDANGTVYTVNAEKSVVVAGTNANVTTTTDGKGLTTYNVSVTGDLTNITSITNNEGNKLTIGNGTTTVDAGKAKVSNNSNATDIATVGDIVNTINNVSWAVAGNGAVKENITAGEVVNFVNGNNTVAVVTANTSTGGADVKFNVEGALSNITSLTNNNGTQITLGDTNNNNVVNVNGANITNVANGTNATDAVNLQQLNASKSVVKAGNYTTVTSISDANGTVYTVNAEKSVVKAGNNVNVTTETDGKGLTNYTVTVEGDLTNISSITNNGTTIKVGVENGNNTVNIGGATITEVKAGVNGTDAVNVDQLEKVNSTANAGWNVSTNKGETTYNVKPNATVDLRNADGNIVISQDNGNITFDLAGKLTNITNISNGDNHSIRLGDNNNVTTIVNNGTTFTFGEGNTTTNATTGKAEVASGSNNTDVATVGDIVETINNVSWTVAGNGSNVSKIKAGDVVNFVNGNNTVAVVKLNETTNATDVTYHVEGDLTNITSITNGNTSIKLGDANGNNTVNINNATISNVAPGVNGTDAVNVDQLEKVNSTANAGWNLTVNTGENGTNISPNATVDLRNSDGNIVITKDANNVTFDLNSTLTIGGKGKDGVDGKDGQLGVAGKDGADGVTIYGNGTIGINGKDGIPGKDGQPGMNGSNATVTVVEGTPGINGKDGETLTRVVYTDANGTTHEIATLDDGLKFKGDKGEVIAKKLGETLDIIGKAKDDAAVTDKNLRVDSEGGQLVIKMASDLRDINNITSSNGNTTITLSDSNGNNTVNINNATISNVAPGVNGTDAVNVDQLEKVNSTANAGWNLTVNTGENGTNISPNATVDLRNSDGNIVITKDANNVTFDLNSTLTIGGKGKDGVDGKDGQLGVAGKDGKDGVTIYGNGTIGINGKDGIPGKDGQPGMNGSNATVTVVEGTPGINGKDGETLTRVVYTDANGTTHEIATLDDGLKFKGDTGEVIAKKLGETLDIIGKAKDDAAVTDKNLRVDSEGGQLVIKMASDLRDINNVTSSNGNTTITLSDSNGNNTVNINNATISNVAPGVNGTDAVNVDQLEKVNSTANAGWNLTVNTGENGTNISPNATVDLRNSDGNIVITKDANNVTFDLNSTLTIGGKGKDGVDGKDGQLGVAGKDGKDGVTIYGNGTIGINGKDGIPGKDGQPGMNGSNATVTVVEGTPGINGKDGETLTRVVYTDANGTTHEIATLDDGLKFKGDTGEVIAKKLGETLEIIGRTAETANVTDKNLRVDNENGQLVIKMASDLRDINNITSSNGNTTITLSDSNGNNTVNINNATISNVAPGVNGTDAVNVDQLEKVNATANAGWTITTNEGNATYNVKPNATVDLRNADGNIVISQDNGNITFDLNSTLTIGGKGKDGVDGKDGQLGVAGKDGADGVTIYGNGTIGINGRDGVDGKPGANASVTVIEGTPGINGKDGETLTRVVYTDANGTTHEIATLDDGLKFKGDTGEVIAKKLGETLEIIGRTAETANVTDKNLRVDNEEGKLVLKMAKELQEINSISNNNGTTITLGDANNNNTVNINNATISNVAPGVNGTDAVNVDQLEKVNATANAGWTITTNEGNATYNVKPNATVDLRNADGNIVISQDNGNITFDLNSTLTIGGKGKDGVDGKDGQLGVAGKDGADGVTIYGNGTIGINGRDGVDGKPGANASVTVIEGTPGINGKDGETLTRVVYTDANGTTHEIATLDDGLKFKGDKGEVIAKKLGETLDIIGKATDDAAVTDKNLRVDSEGGQLVIKMASDLRDINNITSSNGNTTITLSDSNGNNTVNINNATISNVAPGVNGTDAVNVDQLEKVNATANAGWTITTNEGNATYNVKPNATVDLRNADGNIVISQDNGNITFDLNSTLTIGGKDGKDGQMGVAGKDGADGVTIYGNGTIGINGRDGVDGKPGANASVTVIEGTPGINGKDGETLTRVVYTDANGTTHEIATLDDGLKFKGDTGEVIAKKLGETLEIIGRTDVNANVTDKNLRVDNEEGKLVLKMAKELQEINSISNNNGTTITLGDANNNNTVNINNATISNVAPGVNGTDAVNVDQLEKVNATANAGWTITTNEGNATYNVKPNATVDLRNADGNIVISQDNGNITFDLNSTLTIGGKDGKDGQMGVAGKDGADGVTIYGNGTIGINGRDGVDGKPGANASVTVIEGTPGINGKDGETLTRVVYTDANGTTHEIATLDDGLKFKGDTGEVIAKKLGETLEIIGRTAETANVTDKNLRVDNENGQLVIKMASDLRDINNITSSNGKTTITLSDSNGNNTVNINNATISNVAPGVNGTDAVNVDQLEKVNATANAGWFMTTNHGDKSFNVKPNASVDLRTANNNLVITQEDGNITFGLSNNLNLTSNGSVTIGNTTIDNSGLTIKDGPSITENGVDAGDKKVTNVSNGTISAESKDAINGSQLYAVKQIAEAGWNLSVNEGEDAGNVAPGANVDLRNSDGNIEISKDANNVTFNLAKDIKVDTLKANTSVTVGNDTVHTSIMNNGITVKGENSTVILTDKGLDNGGNKITNVAAGTNATDAVNVSQLNSTIAGVQWKLTGNNDNANATTVGSQTVSFNDSASVKANVDGVNVSFSVKAGELGNEAGKVTSNSTNGTVATVKNVADAINNSGWNIALTDGSNELVKPGDIVKFVNGSGTTANVAKNANGGVEVSFNVNNAEAPKVNEDGSINVPSSENGGSHYVNATTLATTVNNAAWNVDSKAAGGTVINVVNEKRVDSQAATKVKAGNTVNINAGNNIEITRSGADITVATSMTPTFNTVQVGGKEGVTLGSSTAKDGVKELSVGARGAEARITNVAPGIADTDAVNVGQLRGAVGNIHNHINKVDKRVRGVGANAAAGMALPQVYIPGKSMVAASAGTYGGESAVAVGYSRASDNGKLILKMTGTANSQGHLSGGVGVGYQW</sequence>
<dbReference type="Gene3D" id="3.90.1780.10">
    <property type="entry name" value="Trimeric adhesin"/>
    <property type="match status" value="6"/>
</dbReference>
<feature type="domain" description="Trimeric autotransporter adhesin YadA-like head" evidence="13">
    <location>
        <begin position="214"/>
        <end position="239"/>
    </location>
</feature>
<evidence type="ECO:0000256" key="6">
    <source>
        <dbReference type="ARBA" id="ARBA00022692"/>
    </source>
</evidence>
<dbReference type="PANTHER" id="PTHR24637">
    <property type="entry name" value="COLLAGEN"/>
    <property type="match status" value="1"/>
</dbReference>
<feature type="domain" description="Trimeric autotransporter adhesin YadA-like head" evidence="13">
    <location>
        <begin position="148"/>
        <end position="172"/>
    </location>
</feature>
<protein>
    <submittedName>
        <fullName evidence="15">Autotransporter adhesin</fullName>
    </submittedName>
</protein>
<feature type="domain" description="Trimeric autotransporter adhesin YadA-like stalk" evidence="14">
    <location>
        <begin position="2806"/>
        <end position="2844"/>
    </location>
</feature>
<dbReference type="Gene3D" id="6.20.50.100">
    <property type="match status" value="10"/>
</dbReference>
<feature type="domain" description="Trimeric autotransporter adhesin YadA-like stalk" evidence="14">
    <location>
        <begin position="3309"/>
        <end position="3347"/>
    </location>
</feature>
<dbReference type="Proteomes" id="UP000019091">
    <property type="component" value="Chromosome"/>
</dbReference>
<evidence type="ECO:0000256" key="10">
    <source>
        <dbReference type="ARBA" id="ARBA00023237"/>
    </source>
</evidence>
<feature type="domain" description="Trimeric autotransporter adhesin YadA-like stalk" evidence="14">
    <location>
        <begin position="924"/>
        <end position="959"/>
    </location>
</feature>
<reference evidence="15 16" key="1">
    <citation type="journal article" date="2014" name="Genome Announc.">
        <title>Complete Closed Genome Sequences of Three Bibersteinia trehalosi Nasopharyngeal Isolates from Cattle with Shipping Fever.</title>
        <authorList>
            <person name="Harhay G.P."/>
            <person name="McVey D.S."/>
            <person name="Koren S."/>
            <person name="Phillippy A.M."/>
            <person name="Bono J."/>
            <person name="Harhay D.M."/>
            <person name="Clawson M.L."/>
            <person name="Heaton M.P."/>
            <person name="Chitko-McKown C.G."/>
            <person name="Korlach J."/>
            <person name="Smith T.P."/>
        </authorList>
    </citation>
    <scope>NUCLEOTIDE SEQUENCE [LARGE SCALE GENOMIC DNA]</scope>
    <source>
        <strain evidence="15 16">USDA-ARS-USMARC-188</strain>
    </source>
</reference>
<feature type="domain" description="Trimeric autotransporter adhesin YadA-like head" evidence="13">
    <location>
        <begin position="263"/>
        <end position="289"/>
    </location>
</feature>
<dbReference type="SUPFAM" id="SSF54523">
    <property type="entry name" value="Pili subunits"/>
    <property type="match status" value="1"/>
</dbReference>
<evidence type="ECO:0000256" key="9">
    <source>
        <dbReference type="ARBA" id="ARBA00023136"/>
    </source>
</evidence>
<keyword evidence="5" id="KW-1134">Transmembrane beta strand</keyword>
<feature type="domain" description="Trimeric autotransporter adhesin YadA-like stalk" evidence="14">
    <location>
        <begin position="4042"/>
        <end position="4083"/>
    </location>
</feature>
<dbReference type="Gene3D" id="3.30.1300.30">
    <property type="entry name" value="GSPII I/J protein-like"/>
    <property type="match status" value="1"/>
</dbReference>
<feature type="domain" description="Trimeric autotransporter adhesin YadA-like stalk" evidence="14">
    <location>
        <begin position="709"/>
        <end position="738"/>
    </location>
</feature>
<evidence type="ECO:0000256" key="5">
    <source>
        <dbReference type="ARBA" id="ARBA00022452"/>
    </source>
</evidence>
<keyword evidence="6" id="KW-0812">Transmembrane</keyword>
<feature type="domain" description="Trimeric autotransporter adhesin YadA-like C-terminal membrane anchor" evidence="12">
    <location>
        <begin position="4378"/>
        <end position="4438"/>
    </location>
</feature>
<dbReference type="KEGG" id="btre:F542_15020"/>
<keyword evidence="9" id="KW-0472">Membrane</keyword>
<comment type="subcellular location">
    <subcellularLocation>
        <location evidence="2">Cell outer membrane</location>
    </subcellularLocation>
    <subcellularLocation>
        <location evidence="1">Cell surface</location>
    </subcellularLocation>
</comment>
<feature type="domain" description="Trimeric autotransporter adhesin YadA-like head" evidence="13">
    <location>
        <begin position="333"/>
        <end position="359"/>
    </location>
</feature>
<dbReference type="InterPro" id="IPR045584">
    <property type="entry name" value="Pilin-like"/>
</dbReference>
<evidence type="ECO:0000256" key="11">
    <source>
        <dbReference type="SAM" id="MobiDB-lite"/>
    </source>
</evidence>
<dbReference type="InterPro" id="IPR037174">
    <property type="entry name" value="Trimeric_adhesin"/>
</dbReference>
<feature type="domain" description="Trimeric autotransporter adhesin YadA-like head" evidence="13">
    <location>
        <begin position="395"/>
        <end position="416"/>
    </location>
</feature>
<dbReference type="InterPro" id="IPR008640">
    <property type="entry name" value="Adhesin_Head_dom"/>
</dbReference>
<feature type="domain" description="Trimeric autotransporter adhesin YadA-like stalk" evidence="14">
    <location>
        <begin position="3555"/>
        <end position="3593"/>
    </location>
</feature>
<keyword evidence="8" id="KW-0653">Protein transport</keyword>
<name>A0A4V7IB56_BIBTR</name>
<evidence type="ECO:0000256" key="1">
    <source>
        <dbReference type="ARBA" id="ARBA00004241"/>
    </source>
</evidence>
<feature type="domain" description="Trimeric autotransporter adhesin YadA-like stalk" evidence="14">
    <location>
        <begin position="2290"/>
        <end position="2328"/>
    </location>
</feature>
<dbReference type="InterPro" id="IPR008635">
    <property type="entry name" value="Coiled_stalk_dom"/>
</dbReference>
<feature type="domain" description="Trimeric autotransporter adhesin YadA-like head" evidence="13">
    <location>
        <begin position="292"/>
        <end position="316"/>
    </location>
</feature>